<feature type="region of interest" description="Disordered" evidence="1">
    <location>
        <begin position="256"/>
        <end position="288"/>
    </location>
</feature>
<feature type="transmembrane region" description="Helical" evidence="2">
    <location>
        <begin position="119"/>
        <end position="145"/>
    </location>
</feature>
<evidence type="ECO:0000313" key="4">
    <source>
        <dbReference type="Proteomes" id="UP001595834"/>
    </source>
</evidence>
<keyword evidence="2" id="KW-0472">Membrane</keyword>
<evidence type="ECO:0000256" key="2">
    <source>
        <dbReference type="SAM" id="Phobius"/>
    </source>
</evidence>
<dbReference type="EMBL" id="JBHSIZ010000005">
    <property type="protein sequence ID" value="MFC4955645.1"/>
    <property type="molecule type" value="Genomic_DNA"/>
</dbReference>
<keyword evidence="2" id="KW-0812">Transmembrane</keyword>
<accession>A0ABV9UF40</accession>
<gene>
    <name evidence="3" type="ORF">ACFPFX_04955</name>
</gene>
<evidence type="ECO:0000256" key="1">
    <source>
        <dbReference type="SAM" id="MobiDB-lite"/>
    </source>
</evidence>
<sequence>MTTAPHHPLPDPELRPFTSEPGRWQRELQQTQPRIKASAFDGGPGYRQEGHRGEELTRIDERTDWGWLRWPAPLSEETPVVPLQVAVLSPTPSRTARLAGRWLTRRPPLRIYFDARYRFWITSTTALAAFASLTLVGAAMANGLLPDIGLPLMLLIPALAEHLPGRLDARAQGHARIIRHETGLREMQAFIVCHQIIQAADDHETPELAQAVELGHHLLWDIAGLLTQPAASSVRVRLRTCQDLFTQLACQAVETRAAKQERDRRITRTGSGEGTAETTEPAVQSAPEPELLPDALIEEATHALHQAAVAYRAAAAHLQQLDHPGWSPRPTAAGPGLGCPTAPSAHPRGADQ</sequence>
<feature type="region of interest" description="Disordered" evidence="1">
    <location>
        <begin position="1"/>
        <end position="53"/>
    </location>
</feature>
<keyword evidence="2" id="KW-1133">Transmembrane helix</keyword>
<proteinExistence type="predicted"/>
<name>A0ABV9UF40_9ACTN</name>
<protein>
    <submittedName>
        <fullName evidence="3">Uncharacterized protein</fullName>
    </submittedName>
</protein>
<feature type="region of interest" description="Disordered" evidence="1">
    <location>
        <begin position="322"/>
        <end position="352"/>
    </location>
</feature>
<organism evidence="3 4">
    <name type="scientific">Streptomyces mauvecolor</name>
    <dbReference type="NCBI Taxonomy" id="58345"/>
    <lineage>
        <taxon>Bacteria</taxon>
        <taxon>Bacillati</taxon>
        <taxon>Actinomycetota</taxon>
        <taxon>Actinomycetes</taxon>
        <taxon>Kitasatosporales</taxon>
        <taxon>Streptomycetaceae</taxon>
        <taxon>Streptomyces</taxon>
    </lineage>
</organism>
<reference evidence="4" key="1">
    <citation type="journal article" date="2019" name="Int. J. Syst. Evol. Microbiol.">
        <title>The Global Catalogue of Microorganisms (GCM) 10K type strain sequencing project: providing services to taxonomists for standard genome sequencing and annotation.</title>
        <authorList>
            <consortium name="The Broad Institute Genomics Platform"/>
            <consortium name="The Broad Institute Genome Sequencing Center for Infectious Disease"/>
            <person name="Wu L."/>
            <person name="Ma J."/>
        </authorList>
    </citation>
    <scope>NUCLEOTIDE SEQUENCE [LARGE SCALE GENOMIC DNA]</scope>
    <source>
        <strain evidence="4">CCM 7224</strain>
    </source>
</reference>
<comment type="caution">
    <text evidence="3">The sequence shown here is derived from an EMBL/GenBank/DDBJ whole genome shotgun (WGS) entry which is preliminary data.</text>
</comment>
<dbReference type="RefSeq" id="WP_344370516.1">
    <property type="nucleotide sequence ID" value="NZ_BAAASQ010000001.1"/>
</dbReference>
<dbReference type="Proteomes" id="UP001595834">
    <property type="component" value="Unassembled WGS sequence"/>
</dbReference>
<evidence type="ECO:0000313" key="3">
    <source>
        <dbReference type="EMBL" id="MFC4955645.1"/>
    </source>
</evidence>
<feature type="compositionally biased region" description="Basic and acidic residues" evidence="1">
    <location>
        <begin position="256"/>
        <end position="266"/>
    </location>
</feature>
<keyword evidence="4" id="KW-1185">Reference proteome</keyword>
<feature type="compositionally biased region" description="Low complexity" evidence="1">
    <location>
        <begin position="268"/>
        <end position="280"/>
    </location>
</feature>